<sequence>MLPWGTPEVTFAALDFLSFMTTICSRLAKYDLNHS</sequence>
<gene>
    <name evidence="1" type="ORF">GPM918_LOCUS25584</name>
    <name evidence="2" type="ORF">SRO942_LOCUS25593</name>
</gene>
<dbReference type="EMBL" id="CAJOBC010009993">
    <property type="protein sequence ID" value="CAF4001665.1"/>
    <property type="molecule type" value="Genomic_DNA"/>
</dbReference>
<name>A0A814Z5V7_9BILA</name>
<proteinExistence type="predicted"/>
<keyword evidence="3" id="KW-1185">Reference proteome</keyword>
<dbReference type="Proteomes" id="UP000681722">
    <property type="component" value="Unassembled WGS sequence"/>
</dbReference>
<dbReference type="AlphaFoldDB" id="A0A814Z5V7"/>
<protein>
    <submittedName>
        <fullName evidence="1">Uncharacterized protein</fullName>
    </submittedName>
</protein>
<accession>A0A814Z5V7</accession>
<comment type="caution">
    <text evidence="1">The sequence shown here is derived from an EMBL/GenBank/DDBJ whole genome shotgun (WGS) entry which is preliminary data.</text>
</comment>
<reference evidence="1" key="1">
    <citation type="submission" date="2021-02" db="EMBL/GenBank/DDBJ databases">
        <authorList>
            <person name="Nowell W R."/>
        </authorList>
    </citation>
    <scope>NUCLEOTIDE SEQUENCE</scope>
</reference>
<feature type="non-terminal residue" evidence="1">
    <location>
        <position position="35"/>
    </location>
</feature>
<dbReference type="Proteomes" id="UP000663829">
    <property type="component" value="Unassembled WGS sequence"/>
</dbReference>
<evidence type="ECO:0000313" key="2">
    <source>
        <dbReference type="EMBL" id="CAF4001665.1"/>
    </source>
</evidence>
<evidence type="ECO:0000313" key="3">
    <source>
        <dbReference type="Proteomes" id="UP000663829"/>
    </source>
</evidence>
<evidence type="ECO:0000313" key="1">
    <source>
        <dbReference type="EMBL" id="CAF1239462.1"/>
    </source>
</evidence>
<dbReference type="EMBL" id="CAJNOQ010009986">
    <property type="protein sequence ID" value="CAF1239462.1"/>
    <property type="molecule type" value="Genomic_DNA"/>
</dbReference>
<organism evidence="1 3">
    <name type="scientific">Didymodactylos carnosus</name>
    <dbReference type="NCBI Taxonomy" id="1234261"/>
    <lineage>
        <taxon>Eukaryota</taxon>
        <taxon>Metazoa</taxon>
        <taxon>Spiralia</taxon>
        <taxon>Gnathifera</taxon>
        <taxon>Rotifera</taxon>
        <taxon>Eurotatoria</taxon>
        <taxon>Bdelloidea</taxon>
        <taxon>Philodinida</taxon>
        <taxon>Philodinidae</taxon>
        <taxon>Didymodactylos</taxon>
    </lineage>
</organism>